<feature type="transmembrane region" description="Helical" evidence="1">
    <location>
        <begin position="97"/>
        <end position="115"/>
    </location>
</feature>
<dbReference type="AlphaFoldDB" id="A0A0J6STP8"/>
<dbReference type="PROSITE" id="PS51257">
    <property type="entry name" value="PROKAR_LIPOPROTEIN"/>
    <property type="match status" value="1"/>
</dbReference>
<evidence type="ECO:0000313" key="2">
    <source>
        <dbReference type="EMBL" id="KMO38630.1"/>
    </source>
</evidence>
<dbReference type="EMBL" id="LABX01000044">
    <property type="protein sequence ID" value="KMO38630.1"/>
    <property type="molecule type" value="Genomic_DNA"/>
</dbReference>
<dbReference type="RefSeq" id="WP_048462900.1">
    <property type="nucleotide sequence ID" value="NZ_LABX01000044.1"/>
</dbReference>
<dbReference type="OrthoDB" id="8455876at2"/>
<name>A0A0J6STP8_9HYPH</name>
<dbReference type="PATRIC" id="fig|270351.6.peg.5689"/>
<dbReference type="Proteomes" id="UP000035929">
    <property type="component" value="Unassembled WGS sequence"/>
</dbReference>
<reference evidence="2 3" key="1">
    <citation type="submission" date="2015-03" db="EMBL/GenBank/DDBJ databases">
        <title>Genome sequencing of Methylobacterium aquaticum DSM16371 type strain.</title>
        <authorList>
            <person name="Chaudhry V."/>
            <person name="Patil P.B."/>
        </authorList>
    </citation>
    <scope>NUCLEOTIDE SEQUENCE [LARGE SCALE GENOMIC DNA]</scope>
    <source>
        <strain evidence="2 3">DSM 16371</strain>
    </source>
</reference>
<sequence>MSFGRLLTVAVALLMAIACGAVALGIGVAMDPVLRDLLAQFGLSGLEAVLSDLAEGYAPDPGMIDGAVSLGRAILLLVAVPPVLNAVVGEVLGWRSLAWYGGATGLLTALLPWLMRGAGGPAGPGEGRVTALLFCAGGIAGLVYWLAAGRLAGRGPVTMWAAPPRR</sequence>
<protein>
    <submittedName>
        <fullName evidence="2">Uncharacterized protein</fullName>
    </submittedName>
</protein>
<keyword evidence="1" id="KW-1133">Transmembrane helix</keyword>
<accession>A0A0J6STP8</accession>
<comment type="caution">
    <text evidence="2">The sequence shown here is derived from an EMBL/GenBank/DDBJ whole genome shotgun (WGS) entry which is preliminary data.</text>
</comment>
<evidence type="ECO:0000256" key="1">
    <source>
        <dbReference type="SAM" id="Phobius"/>
    </source>
</evidence>
<feature type="transmembrane region" description="Helical" evidence="1">
    <location>
        <begin position="127"/>
        <end position="147"/>
    </location>
</feature>
<gene>
    <name evidence="2" type="ORF">VP06_05920</name>
</gene>
<feature type="transmembrane region" description="Helical" evidence="1">
    <location>
        <begin position="69"/>
        <end position="88"/>
    </location>
</feature>
<organism evidence="2 3">
    <name type="scientific">Methylobacterium aquaticum</name>
    <dbReference type="NCBI Taxonomy" id="270351"/>
    <lineage>
        <taxon>Bacteria</taxon>
        <taxon>Pseudomonadati</taxon>
        <taxon>Pseudomonadota</taxon>
        <taxon>Alphaproteobacteria</taxon>
        <taxon>Hyphomicrobiales</taxon>
        <taxon>Methylobacteriaceae</taxon>
        <taxon>Methylobacterium</taxon>
    </lineage>
</organism>
<keyword evidence="1" id="KW-0812">Transmembrane</keyword>
<keyword evidence="1" id="KW-0472">Membrane</keyword>
<proteinExistence type="predicted"/>
<evidence type="ECO:0000313" key="3">
    <source>
        <dbReference type="Proteomes" id="UP000035929"/>
    </source>
</evidence>